<sequence>MLSTDQHRLRRSGTCDGQSVRFGEQGFLLLGLVVAIFLILLALSVAAPTVAHELRREREVETVRRGNAYVRAIEVYYLKVGHYPGSMEQLEKTNNIRFLRKRYVDPLTGKDDWRLIHVGEAKTTVKGFFGKPLGGIASSGLGSASGMASPGMSSSGMSGSSGFGSSSGSGSTFGSSSTGTSGLGSTGLSSSSPGGTSSGIGSQSGTGMTETGGPFVGVGLVKDGTSIMTLNEQTTYPTWEFIYDPRIEQLKAKVNLFGGGMTATNASDLGSASGSKSDFGGSSSSPGSPPSNGGFGSGTFGNGSGSSPSPTTNTPQ</sequence>
<evidence type="ECO:0000313" key="3">
    <source>
        <dbReference type="EMBL" id="XBH12665.1"/>
    </source>
</evidence>
<keyword evidence="2" id="KW-1133">Transmembrane helix</keyword>
<feature type="compositionally biased region" description="Low complexity" evidence="1">
    <location>
        <begin position="142"/>
        <end position="158"/>
    </location>
</feature>
<dbReference type="SUPFAM" id="SSF54523">
    <property type="entry name" value="Pili subunits"/>
    <property type="match status" value="1"/>
</dbReference>
<evidence type="ECO:0000256" key="1">
    <source>
        <dbReference type="SAM" id="MobiDB-lite"/>
    </source>
</evidence>
<proteinExistence type="predicted"/>
<feature type="region of interest" description="Disordered" evidence="1">
    <location>
        <begin position="142"/>
        <end position="212"/>
    </location>
</feature>
<keyword evidence="2" id="KW-0812">Transmembrane</keyword>
<feature type="region of interest" description="Disordered" evidence="1">
    <location>
        <begin position="267"/>
        <end position="316"/>
    </location>
</feature>
<name>A0AAU7D6E5_9BACT</name>
<feature type="compositionally biased region" description="Gly residues" evidence="1">
    <location>
        <begin position="293"/>
        <end position="304"/>
    </location>
</feature>
<keyword evidence="2" id="KW-0472">Membrane</keyword>
<feature type="compositionally biased region" description="Low complexity" evidence="1">
    <location>
        <begin position="186"/>
        <end position="195"/>
    </location>
</feature>
<dbReference type="EMBL" id="CP121195">
    <property type="protein sequence ID" value="XBH12665.1"/>
    <property type="molecule type" value="Genomic_DNA"/>
</dbReference>
<protein>
    <submittedName>
        <fullName evidence="3">Type II secretion system protein</fullName>
    </submittedName>
</protein>
<feature type="compositionally biased region" description="Low complexity" evidence="1">
    <location>
        <begin position="168"/>
        <end position="180"/>
    </location>
</feature>
<dbReference type="InterPro" id="IPR045584">
    <property type="entry name" value="Pilin-like"/>
</dbReference>
<feature type="compositionally biased region" description="Low complexity" evidence="1">
    <location>
        <begin position="305"/>
        <end position="316"/>
    </location>
</feature>
<gene>
    <name evidence="3" type="ORF">P8936_13315</name>
</gene>
<dbReference type="AlphaFoldDB" id="A0AAU7D6E5"/>
<feature type="compositionally biased region" description="Low complexity" evidence="1">
    <location>
        <begin position="270"/>
        <end position="292"/>
    </location>
</feature>
<organism evidence="3">
    <name type="scientific">Edaphobacter paludis</name>
    <dbReference type="NCBI Taxonomy" id="3035702"/>
    <lineage>
        <taxon>Bacteria</taxon>
        <taxon>Pseudomonadati</taxon>
        <taxon>Acidobacteriota</taxon>
        <taxon>Terriglobia</taxon>
        <taxon>Terriglobales</taxon>
        <taxon>Acidobacteriaceae</taxon>
        <taxon>Edaphobacter</taxon>
    </lineage>
</organism>
<dbReference type="RefSeq" id="WP_348269540.1">
    <property type="nucleotide sequence ID" value="NZ_CP121195.1"/>
</dbReference>
<accession>A0AAU7D6E5</accession>
<feature type="transmembrane region" description="Helical" evidence="2">
    <location>
        <begin position="27"/>
        <end position="51"/>
    </location>
</feature>
<evidence type="ECO:0000256" key="2">
    <source>
        <dbReference type="SAM" id="Phobius"/>
    </source>
</evidence>
<reference evidence="3" key="1">
    <citation type="submission" date="2023-03" db="EMBL/GenBank/DDBJ databases">
        <title>Edaphobacter sp.</title>
        <authorList>
            <person name="Huber K.J."/>
            <person name="Papendorf J."/>
            <person name="Pilke C."/>
            <person name="Bunk B."/>
            <person name="Sproeer C."/>
            <person name="Pester M."/>
        </authorList>
    </citation>
    <scope>NUCLEOTIDE SEQUENCE</scope>
    <source>
        <strain evidence="3">DSM 109920</strain>
    </source>
</reference>